<feature type="region of interest" description="Disordered" evidence="1">
    <location>
        <begin position="1"/>
        <end position="20"/>
    </location>
</feature>
<dbReference type="InterPro" id="IPR011763">
    <property type="entry name" value="COA_CT_C"/>
</dbReference>
<keyword evidence="3" id="KW-0808">Transferase</keyword>
<proteinExistence type="predicted"/>
<dbReference type="GO" id="GO:0016740">
    <property type="term" value="F:transferase activity"/>
    <property type="evidence" value="ECO:0007669"/>
    <property type="project" value="UniProtKB-KW"/>
</dbReference>
<accession>A0A840AHR1</accession>
<dbReference type="AlphaFoldDB" id="A0A840AHR1"/>
<evidence type="ECO:0000313" key="3">
    <source>
        <dbReference type="EMBL" id="MBB3900402.1"/>
    </source>
</evidence>
<dbReference type="PANTHER" id="PTHR43842">
    <property type="entry name" value="PROPIONYL-COA CARBOXYLASE BETA CHAIN"/>
    <property type="match status" value="1"/>
</dbReference>
<gene>
    <name evidence="3" type="ORF">GGQ83_003878</name>
</gene>
<dbReference type="InterPro" id="IPR034733">
    <property type="entry name" value="AcCoA_carboxyl_beta"/>
</dbReference>
<dbReference type="InterPro" id="IPR051047">
    <property type="entry name" value="AccD/PCCB"/>
</dbReference>
<dbReference type="PANTHER" id="PTHR43842:SF2">
    <property type="entry name" value="PROPIONYL-COA CARBOXYLASE BETA CHAIN, MITOCHONDRIAL"/>
    <property type="match status" value="1"/>
</dbReference>
<dbReference type="Gene3D" id="3.90.226.10">
    <property type="entry name" value="2-enoyl-CoA Hydratase, Chain A, domain 1"/>
    <property type="match status" value="2"/>
</dbReference>
<protein>
    <submittedName>
        <fullName evidence="3">Acetyl-CoA carboxylase carboxyltransferase component</fullName>
    </submittedName>
</protein>
<evidence type="ECO:0000256" key="1">
    <source>
        <dbReference type="SAM" id="MobiDB-lite"/>
    </source>
</evidence>
<dbReference type="Pfam" id="PF01039">
    <property type="entry name" value="Carboxyl_trans"/>
    <property type="match status" value="1"/>
</dbReference>
<evidence type="ECO:0000313" key="4">
    <source>
        <dbReference type="Proteomes" id="UP000553193"/>
    </source>
</evidence>
<comment type="caution">
    <text evidence="3">The sequence shown here is derived from an EMBL/GenBank/DDBJ whole genome shotgun (WGS) entry which is preliminary data.</text>
</comment>
<sequence>MSASPPPETPATPKPGLWQPELDELRLREAHARRMGGEAKVRRQHDAGRLTVRERIGKLADPGSFHEVGAIAGKAEYDAQGRLLELTPSNCVWGRATLDGRRVVLVGDDFTVRGGSADATIREKPLMAERMAHEFRMPIVRVIEGSGGGGSVKTIETTGRANLPGGVGGTGLFHYTTLNLSAVPVVGLGLGSVAGLGAARLASTHYSVMTKSSAMFVAGPPVVSRLGAPVTKEELGGWETQCKAGAVDHAVDTEEEAFECARRFLSYLPSSVHEVSPVLPCEDDPGRRDEALMNAIPRERRRVYQMRPIIERVVDKGSFFEMGKMFGRSLITGLARLDGRAVAVMASDPFFYGGSWTADTCQKVVRFIDLAETFHLPVVYLMDCPGFMVGLEAERSATIRHGVRAMAAMNQATIPWCTIVIRNAFGVAGAAHQPAGRLSLRYAWLSARWGSLPLEGGIEAAYRAELDAAEDPAAKLAEIEDRLNLLRSPFRTAETFWVEEIIDPRETRPLLCDFARMADPLRQPTPSRLQMRP</sequence>
<dbReference type="RefSeq" id="WP_184386633.1">
    <property type="nucleotide sequence ID" value="NZ_JACIDJ010000010.1"/>
</dbReference>
<evidence type="ECO:0000259" key="2">
    <source>
        <dbReference type="PROSITE" id="PS50989"/>
    </source>
</evidence>
<name>A0A840AHR1_9PROT</name>
<dbReference type="EMBL" id="JACIDJ010000010">
    <property type="protein sequence ID" value="MBB3900402.1"/>
    <property type="molecule type" value="Genomic_DNA"/>
</dbReference>
<dbReference type="GO" id="GO:0004658">
    <property type="term" value="F:propionyl-CoA carboxylase activity"/>
    <property type="evidence" value="ECO:0007669"/>
    <property type="project" value="TreeGrafter"/>
</dbReference>
<reference evidence="3 4" key="1">
    <citation type="submission" date="2020-08" db="EMBL/GenBank/DDBJ databases">
        <title>Genomic Encyclopedia of Type Strains, Phase IV (KMG-IV): sequencing the most valuable type-strain genomes for metagenomic binning, comparative biology and taxonomic classification.</title>
        <authorList>
            <person name="Goeker M."/>
        </authorList>
    </citation>
    <scope>NUCLEOTIDE SEQUENCE [LARGE SCALE GENOMIC DNA]</scope>
    <source>
        <strain evidence="3 4">DSM 19979</strain>
    </source>
</reference>
<feature type="domain" description="CoA carboxyltransferase C-terminal" evidence="2">
    <location>
        <begin position="285"/>
        <end position="531"/>
    </location>
</feature>
<feature type="compositionally biased region" description="Pro residues" evidence="1">
    <location>
        <begin position="1"/>
        <end position="13"/>
    </location>
</feature>
<organism evidence="3 4">
    <name type="scientific">Roseococcus suduntuyensis</name>
    <dbReference type="NCBI Taxonomy" id="455361"/>
    <lineage>
        <taxon>Bacteria</taxon>
        <taxon>Pseudomonadati</taxon>
        <taxon>Pseudomonadota</taxon>
        <taxon>Alphaproteobacteria</taxon>
        <taxon>Acetobacterales</taxon>
        <taxon>Roseomonadaceae</taxon>
        <taxon>Roseococcus</taxon>
    </lineage>
</organism>
<dbReference type="PROSITE" id="PS50989">
    <property type="entry name" value="COA_CT_CTER"/>
    <property type="match status" value="1"/>
</dbReference>
<dbReference type="SUPFAM" id="SSF52096">
    <property type="entry name" value="ClpP/crotonase"/>
    <property type="match status" value="2"/>
</dbReference>
<dbReference type="Proteomes" id="UP000553193">
    <property type="component" value="Unassembled WGS sequence"/>
</dbReference>
<dbReference type="InterPro" id="IPR029045">
    <property type="entry name" value="ClpP/crotonase-like_dom_sf"/>
</dbReference>
<keyword evidence="4" id="KW-1185">Reference proteome</keyword>